<dbReference type="GO" id="GO:0046558">
    <property type="term" value="F:arabinan endo-1,5-alpha-L-arabinosidase activity"/>
    <property type="evidence" value="ECO:0007669"/>
    <property type="project" value="InterPro"/>
</dbReference>
<keyword evidence="4 5" id="KW-0326">Glycosidase</keyword>
<reference evidence="11" key="1">
    <citation type="submission" date="2020-08" db="EMBL/GenBank/DDBJ databases">
        <title>Lacibacter sp. S13-6-6 genome sequencing.</title>
        <authorList>
            <person name="Jin L."/>
        </authorList>
    </citation>
    <scope>NUCLEOTIDE SEQUENCE [LARGE SCALE GENOMIC DNA]</scope>
    <source>
        <strain evidence="11">S13-6-6</strain>
    </source>
</reference>
<dbReference type="PIRSF" id="PIRSF026534">
    <property type="entry name" value="Endo_alpha-L-arabinosidase"/>
    <property type="match status" value="1"/>
</dbReference>
<evidence type="ECO:0000313" key="11">
    <source>
        <dbReference type="Proteomes" id="UP000515344"/>
    </source>
</evidence>
<dbReference type="KEGG" id="lacs:H4075_11315"/>
<evidence type="ECO:0000256" key="1">
    <source>
        <dbReference type="ARBA" id="ARBA00004834"/>
    </source>
</evidence>
<feature type="binding site" evidence="7">
    <location>
        <begin position="175"/>
        <end position="177"/>
    </location>
    <ligand>
        <name>substrate</name>
    </ligand>
</feature>
<dbReference type="RefSeq" id="WP_182800958.1">
    <property type="nucleotide sequence ID" value="NZ_CP060007.1"/>
</dbReference>
<dbReference type="Gene3D" id="2.115.10.20">
    <property type="entry name" value="Glycosyl hydrolase domain, family 43"/>
    <property type="match status" value="1"/>
</dbReference>
<evidence type="ECO:0000256" key="6">
    <source>
        <dbReference type="PIRSR" id="PIRSR026534-1"/>
    </source>
</evidence>
<dbReference type="InterPro" id="IPR006710">
    <property type="entry name" value="Glyco_hydro_43"/>
</dbReference>
<gene>
    <name evidence="10" type="ORF">H4075_11315</name>
</gene>
<dbReference type="Proteomes" id="UP000515344">
    <property type="component" value="Chromosome"/>
</dbReference>
<dbReference type="UniPathway" id="UPA00667"/>
<dbReference type="InterPro" id="IPR050727">
    <property type="entry name" value="GH43_arabinanases"/>
</dbReference>
<feature type="binding site" evidence="7">
    <location>
        <begin position="155"/>
        <end position="158"/>
    </location>
    <ligand>
        <name>substrate</name>
    </ligand>
</feature>
<accession>A0A7G5XB39</accession>
<feature type="active site" description="Proton donor" evidence="6">
    <location>
        <position position="219"/>
    </location>
</feature>
<feature type="signal peptide" evidence="9">
    <location>
        <begin position="1"/>
        <end position="18"/>
    </location>
</feature>
<dbReference type="GO" id="GO:0031222">
    <property type="term" value="P:arabinan catabolic process"/>
    <property type="evidence" value="ECO:0007669"/>
    <property type="project" value="UniProtKB-UniPathway"/>
</dbReference>
<evidence type="ECO:0000256" key="5">
    <source>
        <dbReference type="PIRNR" id="PIRNR026534"/>
    </source>
</evidence>
<keyword evidence="11" id="KW-1185">Reference proteome</keyword>
<feature type="binding site" evidence="7">
    <location>
        <position position="38"/>
    </location>
    <ligand>
        <name>substrate</name>
    </ligand>
</feature>
<dbReference type="SUPFAM" id="SSF75005">
    <property type="entry name" value="Arabinanase/levansucrase/invertase"/>
    <property type="match status" value="1"/>
</dbReference>
<evidence type="ECO:0000256" key="9">
    <source>
        <dbReference type="SAM" id="SignalP"/>
    </source>
</evidence>
<dbReference type="EMBL" id="CP060007">
    <property type="protein sequence ID" value="QNA42692.1"/>
    <property type="molecule type" value="Genomic_DNA"/>
</dbReference>
<evidence type="ECO:0000313" key="10">
    <source>
        <dbReference type="EMBL" id="QNA42692.1"/>
    </source>
</evidence>
<evidence type="ECO:0000256" key="7">
    <source>
        <dbReference type="PIRSR" id="PIRSR026534-2"/>
    </source>
</evidence>
<feature type="active site" description="Proton acceptor" evidence="6">
    <location>
        <position position="38"/>
    </location>
</feature>
<dbReference type="PANTHER" id="PTHR43301">
    <property type="entry name" value="ARABINAN ENDO-1,5-ALPHA-L-ARABINOSIDASE"/>
    <property type="match status" value="1"/>
</dbReference>
<dbReference type="Pfam" id="PF04616">
    <property type="entry name" value="Glyco_hydro_43"/>
    <property type="match status" value="1"/>
</dbReference>
<dbReference type="InterPro" id="IPR016840">
    <property type="entry name" value="Glyco_hydro_43_endo_a_Ara-ase"/>
</dbReference>
<proteinExistence type="inferred from homology"/>
<evidence type="ECO:0000256" key="4">
    <source>
        <dbReference type="ARBA" id="ARBA00023295"/>
    </source>
</evidence>
<evidence type="ECO:0000256" key="2">
    <source>
        <dbReference type="ARBA" id="ARBA00009865"/>
    </source>
</evidence>
<comment type="similarity">
    <text evidence="2 5">Belongs to the glycosyl hydrolase 43 family.</text>
</comment>
<feature type="chain" id="PRO_5028799121" evidence="9">
    <location>
        <begin position="19"/>
        <end position="334"/>
    </location>
</feature>
<dbReference type="AlphaFoldDB" id="A0A7G5XB39"/>
<dbReference type="CDD" id="cd18830">
    <property type="entry name" value="GH43_CjArb43A-like"/>
    <property type="match status" value="1"/>
</dbReference>
<evidence type="ECO:0000256" key="8">
    <source>
        <dbReference type="PIRSR" id="PIRSR026534-3"/>
    </source>
</evidence>
<feature type="binding site" evidence="7">
    <location>
        <position position="115"/>
    </location>
    <ligand>
        <name>substrate</name>
    </ligand>
</feature>
<dbReference type="PANTHER" id="PTHR43301:SF3">
    <property type="entry name" value="ARABINAN ENDO-1,5-ALPHA-L-ARABINOSIDASE A-RELATED"/>
    <property type="match status" value="1"/>
</dbReference>
<evidence type="ECO:0000256" key="3">
    <source>
        <dbReference type="ARBA" id="ARBA00022801"/>
    </source>
</evidence>
<keyword evidence="9" id="KW-0732">Signal</keyword>
<protein>
    <submittedName>
        <fullName evidence="10">Arabinan endo-1,5-alpha-L-arabinosidase</fullName>
    </submittedName>
</protein>
<comment type="pathway">
    <text evidence="1 5">Glycan metabolism; L-arabinan degradation.</text>
</comment>
<organism evidence="10 11">
    <name type="scientific">Lacibacter sediminis</name>
    <dbReference type="NCBI Taxonomy" id="2760713"/>
    <lineage>
        <taxon>Bacteria</taxon>
        <taxon>Pseudomonadati</taxon>
        <taxon>Bacteroidota</taxon>
        <taxon>Chitinophagia</taxon>
        <taxon>Chitinophagales</taxon>
        <taxon>Chitinophagaceae</taxon>
        <taxon>Lacibacter</taxon>
    </lineage>
</organism>
<name>A0A7G5XB39_9BACT</name>
<feature type="site" description="Important for substrate recognition" evidence="8">
    <location>
        <position position="290"/>
    </location>
</feature>
<sequence>MKCFATIIFVLAVLFATAQGRGDSVGTIKPTRQTGVHDPVMIKEGSTYYLFCTGFGISVFSSTDLQNWKKEKPVFATAPQWAVDAVPGYRGHTWAPDISYYNGKYYLYYSVSTFGKNGSCIGVAVNKTLNPSSPDFKWEDLGKVIQSFPGKDQWNAIDPNLIVDEKNVPWLSFGSFWSGLKLVKLNSDLKTLAQPEQVVSIAARTKGSGTDSSGGNAIEAPFIFKKGEYYYLFASWDYCCRGEKSNYKVVVGRSKQVTGPYLDKNSVTMTSNGGTLVLEGDAKEWFGAGHNAVYHVDDKDYIVYHGYDALDKGRSKLLINELAWDKEGWPTLKK</sequence>
<feature type="site" description="Important for catalytic activity, responsible for pKa modulation of the active site Glu and correct orientation of both the proton donor and substrate" evidence="8">
    <location>
        <position position="158"/>
    </location>
</feature>
<dbReference type="InterPro" id="IPR023296">
    <property type="entry name" value="Glyco_hydro_beta-prop_sf"/>
</dbReference>
<keyword evidence="3 5" id="KW-0378">Hydrolase</keyword>